<dbReference type="GO" id="GO:0015562">
    <property type="term" value="F:efflux transmembrane transporter activity"/>
    <property type="evidence" value="ECO:0007669"/>
    <property type="project" value="TreeGrafter"/>
</dbReference>
<keyword evidence="5" id="KW-1185">Reference proteome</keyword>
<dbReference type="InterPro" id="IPR058637">
    <property type="entry name" value="YknX-like_C"/>
</dbReference>
<dbReference type="AlphaFoldDB" id="A0A222P2H3"/>
<feature type="domain" description="YknX-like C-terminal permuted SH3-like" evidence="3">
    <location>
        <begin position="296"/>
        <end position="362"/>
    </location>
</feature>
<dbReference type="InterPro" id="IPR006143">
    <property type="entry name" value="RND_pump_MFP"/>
</dbReference>
<sequence length="373" mass="42079">MLKFHCVLDCLRTEERGPVSRELIFRLFTRKSIYIKLLLIAIACTLLIFAYQLFGGLKKQIDNEPLKIVEVEEVAFKNIQQTAELIGTIHPKHATILIAKANGMLDAFIATGQRVTKGTLIAKIDNPDVEKNHYLSETAENIAKTQYERLSSLLKTGYVSAKEVEEKKQAWIETLRNLSNTKIELDTLRFYAPFDGIIGAYKKREGTQVNMGDPIVTLYDPTTLTVDFDIPCTTIKTIKEGQEVRVLGESYRLTHLQKMIDEDTHMCPADVDIRCEDCVIGASINVELVIREKKKVIVIPQQAIFLRNGKRFVYLVSDHKVELVPIHVGLQDKAYIEVTSGLKPGQLLVTKGQERLYPGMTVGIYKPTTATIN</sequence>
<dbReference type="SUPFAM" id="SSF111369">
    <property type="entry name" value="HlyD-like secretion proteins"/>
    <property type="match status" value="1"/>
</dbReference>
<reference evidence="5" key="1">
    <citation type="submission" date="2016-07" db="EMBL/GenBank/DDBJ databases">
        <authorList>
            <person name="Florea S."/>
            <person name="Webb J.S."/>
            <person name="Jaromczyk J."/>
            <person name="Schardl C.L."/>
        </authorList>
    </citation>
    <scope>NUCLEOTIDE SEQUENCE [LARGE SCALE GENOMIC DNA]</scope>
    <source>
        <strain evidence="5">CDC-D5610</strain>
    </source>
</reference>
<dbReference type="KEGG" id="lcd:clem_07465"/>
<dbReference type="Pfam" id="PF25989">
    <property type="entry name" value="YknX_C"/>
    <property type="match status" value="1"/>
</dbReference>
<dbReference type="Gene3D" id="2.40.30.170">
    <property type="match status" value="1"/>
</dbReference>
<evidence type="ECO:0000256" key="1">
    <source>
        <dbReference type="ARBA" id="ARBA00009477"/>
    </source>
</evidence>
<dbReference type="PANTHER" id="PTHR30469">
    <property type="entry name" value="MULTIDRUG RESISTANCE PROTEIN MDTA"/>
    <property type="match status" value="1"/>
</dbReference>
<keyword evidence="2" id="KW-1133">Transmembrane helix</keyword>
<dbReference type="RefSeq" id="WP_094091038.1">
    <property type="nucleotide sequence ID" value="NZ_CP016397.1"/>
</dbReference>
<dbReference type="Gene3D" id="1.10.287.470">
    <property type="entry name" value="Helix hairpin bin"/>
    <property type="match status" value="1"/>
</dbReference>
<accession>A0A222P2H3</accession>
<protein>
    <submittedName>
        <fullName evidence="4">Multidrug resistance protein MdtA</fullName>
    </submittedName>
</protein>
<organism evidence="4 5">
    <name type="scientific">Legionella clemsonensis</name>
    <dbReference type="NCBI Taxonomy" id="1867846"/>
    <lineage>
        <taxon>Bacteria</taxon>
        <taxon>Pseudomonadati</taxon>
        <taxon>Pseudomonadota</taxon>
        <taxon>Gammaproteobacteria</taxon>
        <taxon>Legionellales</taxon>
        <taxon>Legionellaceae</taxon>
        <taxon>Legionella</taxon>
    </lineage>
</organism>
<name>A0A222P2H3_9GAMM</name>
<dbReference type="OrthoDB" id="9806939at2"/>
<dbReference type="Proteomes" id="UP000201728">
    <property type="component" value="Chromosome"/>
</dbReference>
<feature type="transmembrane region" description="Helical" evidence="2">
    <location>
        <begin position="33"/>
        <end position="54"/>
    </location>
</feature>
<proteinExistence type="inferred from homology"/>
<evidence type="ECO:0000259" key="3">
    <source>
        <dbReference type="Pfam" id="PF25989"/>
    </source>
</evidence>
<evidence type="ECO:0000313" key="5">
    <source>
        <dbReference type="Proteomes" id="UP000201728"/>
    </source>
</evidence>
<dbReference type="GO" id="GO:1990281">
    <property type="term" value="C:efflux pump complex"/>
    <property type="evidence" value="ECO:0007669"/>
    <property type="project" value="TreeGrafter"/>
</dbReference>
<evidence type="ECO:0000256" key="2">
    <source>
        <dbReference type="SAM" id="Phobius"/>
    </source>
</evidence>
<comment type="similarity">
    <text evidence="1">Belongs to the membrane fusion protein (MFP) (TC 8.A.1) family.</text>
</comment>
<gene>
    <name evidence="4" type="primary">mdtA_2</name>
    <name evidence="4" type="ORF">clem_07465</name>
</gene>
<dbReference type="Gene3D" id="2.40.420.20">
    <property type="match status" value="1"/>
</dbReference>
<keyword evidence="2" id="KW-0812">Transmembrane</keyword>
<keyword evidence="2" id="KW-0472">Membrane</keyword>
<dbReference type="EMBL" id="CP016397">
    <property type="protein sequence ID" value="ASQ46046.1"/>
    <property type="molecule type" value="Genomic_DNA"/>
</dbReference>
<dbReference type="Gene3D" id="2.40.50.100">
    <property type="match status" value="1"/>
</dbReference>
<evidence type="ECO:0000313" key="4">
    <source>
        <dbReference type="EMBL" id="ASQ46046.1"/>
    </source>
</evidence>
<dbReference type="NCBIfam" id="TIGR01730">
    <property type="entry name" value="RND_mfp"/>
    <property type="match status" value="1"/>
</dbReference>